<feature type="binding site" evidence="9">
    <location>
        <position position="88"/>
    </location>
    <ligand>
        <name>4-amino-2-methyl-5-(diphosphooxymethyl)pyrimidine</name>
        <dbReference type="ChEBI" id="CHEBI:57841"/>
    </ligand>
</feature>
<accession>Q6APA6</accession>
<dbReference type="HAMAP" id="MF_00097">
    <property type="entry name" value="TMP_synthase"/>
    <property type="match status" value="1"/>
</dbReference>
<evidence type="ECO:0000259" key="12">
    <source>
        <dbReference type="Pfam" id="PF02581"/>
    </source>
</evidence>
<dbReference type="UniPathway" id="UPA00060">
    <property type="reaction ID" value="UER00141"/>
</dbReference>
<dbReference type="OrthoDB" id="9810880at2"/>
<comment type="cofactor">
    <cofactor evidence="9">
        <name>Mg(2+)</name>
        <dbReference type="ChEBI" id="CHEBI:18420"/>
    </cofactor>
    <text evidence="9">Binds 1 Mg(2+) ion per subunit.</text>
</comment>
<dbReference type="InterPro" id="IPR013785">
    <property type="entry name" value="Aldolase_TIM"/>
</dbReference>
<protein>
    <recommendedName>
        <fullName evidence="9">Thiamine-phosphate synthase</fullName>
        <shortName evidence="9">TP synthase</shortName>
        <shortName evidence="9">TPS</shortName>
        <ecNumber evidence="9">2.5.1.3</ecNumber>
    </recommendedName>
    <alternativeName>
        <fullName evidence="9">Thiamine-phosphate pyrophosphorylase</fullName>
        <shortName evidence="9">TMP pyrophosphorylase</shortName>
        <shortName evidence="9">TMP-PPase</shortName>
    </alternativeName>
</protein>
<comment type="catalytic activity">
    <reaction evidence="7 9 10">
        <text>2-(2-carboxy-4-methylthiazol-5-yl)ethyl phosphate + 4-amino-2-methyl-5-(diphosphooxymethyl)pyrimidine + 2 H(+) = thiamine phosphate + CO2 + diphosphate</text>
        <dbReference type="Rhea" id="RHEA:47848"/>
        <dbReference type="ChEBI" id="CHEBI:15378"/>
        <dbReference type="ChEBI" id="CHEBI:16526"/>
        <dbReference type="ChEBI" id="CHEBI:33019"/>
        <dbReference type="ChEBI" id="CHEBI:37575"/>
        <dbReference type="ChEBI" id="CHEBI:57841"/>
        <dbReference type="ChEBI" id="CHEBI:62890"/>
        <dbReference type="EC" id="2.5.1.3"/>
    </reaction>
</comment>
<proteinExistence type="inferred from homology"/>
<dbReference type="InterPro" id="IPR034291">
    <property type="entry name" value="TMP_synthase"/>
</dbReference>
<name>Q6APA6_DESPS</name>
<sequence>MVKDGKSRQADLYGWRRKVLMDEVTVYPVCCEQLSAGRSDKEWLDNVLAGGAKIVQLRDKKSDDRLLLEKAKYFREKTREAGALFLINDRFDIGLLADSDGIHVGQGDLPPEEIRRLTPDWIIGQSCNDLAEVEALGAQVQAGSSAVDYYNIGPIYRTDTKEGLHTFLGAGDIQQISAACPLPFTVMGGIKWDHIPELAAAGVRRMAVVTAISMAADMQAETRRWIDEIRRVTTLPVNSL</sequence>
<evidence type="ECO:0000256" key="2">
    <source>
        <dbReference type="ARBA" id="ARBA00022679"/>
    </source>
</evidence>
<comment type="pathway">
    <text evidence="1 9 11">Cofactor biosynthesis; thiamine diphosphate biosynthesis; thiamine phosphate from 4-amino-2-methyl-5-diphosphomethylpyrimidine and 4-methyl-5-(2-phosphoethyl)-thiazole: step 1/1.</text>
</comment>
<evidence type="ECO:0000256" key="10">
    <source>
        <dbReference type="RuleBase" id="RU003826"/>
    </source>
</evidence>
<dbReference type="GO" id="GO:0000287">
    <property type="term" value="F:magnesium ion binding"/>
    <property type="evidence" value="ECO:0007669"/>
    <property type="project" value="UniProtKB-UniRule"/>
</dbReference>
<evidence type="ECO:0000256" key="5">
    <source>
        <dbReference type="ARBA" id="ARBA00022977"/>
    </source>
</evidence>
<dbReference type="InterPro" id="IPR036206">
    <property type="entry name" value="ThiamineP_synth_sf"/>
</dbReference>
<dbReference type="HOGENOM" id="CLU_018272_3_2_7"/>
<evidence type="ECO:0000256" key="8">
    <source>
        <dbReference type="ARBA" id="ARBA00047883"/>
    </source>
</evidence>
<evidence type="ECO:0000256" key="11">
    <source>
        <dbReference type="RuleBase" id="RU004253"/>
    </source>
</evidence>
<reference evidence="14" key="1">
    <citation type="journal article" date="2004" name="Environ. Microbiol.">
        <title>The genome of Desulfotalea psychrophila, a sulfate-reducing bacterium from permanently cold Arctic sediments.</title>
        <authorList>
            <person name="Rabus R."/>
            <person name="Ruepp A."/>
            <person name="Frickey T."/>
            <person name="Rattei T."/>
            <person name="Fartmann B."/>
            <person name="Stark M."/>
            <person name="Bauer M."/>
            <person name="Zibat A."/>
            <person name="Lombardot T."/>
            <person name="Becker I."/>
            <person name="Amann J."/>
            <person name="Gellner K."/>
            <person name="Teeling H."/>
            <person name="Leuschner W.D."/>
            <person name="Gloeckner F.-O."/>
            <person name="Lupas A.N."/>
            <person name="Amann R."/>
            <person name="Klenk H.-P."/>
        </authorList>
    </citation>
    <scope>NUCLEOTIDE SEQUENCE [LARGE SCALE GENOMIC DNA]</scope>
    <source>
        <strain evidence="14">DSM 12343 / LSv54</strain>
    </source>
</reference>
<comment type="similarity">
    <text evidence="9 10">Belongs to the thiamine-phosphate synthase family.</text>
</comment>
<dbReference type="KEGG" id="dps:DP1089"/>
<evidence type="ECO:0000256" key="6">
    <source>
        <dbReference type="ARBA" id="ARBA00047334"/>
    </source>
</evidence>
<evidence type="ECO:0000313" key="13">
    <source>
        <dbReference type="EMBL" id="CAG35818.1"/>
    </source>
</evidence>
<dbReference type="Pfam" id="PF02581">
    <property type="entry name" value="TMP-TENI"/>
    <property type="match status" value="1"/>
</dbReference>
<dbReference type="EC" id="2.5.1.3" evidence="9"/>
<dbReference type="AlphaFoldDB" id="Q6APA6"/>
<dbReference type="PANTHER" id="PTHR20857">
    <property type="entry name" value="THIAMINE-PHOSPHATE PYROPHOSPHORYLASE"/>
    <property type="match status" value="1"/>
</dbReference>
<dbReference type="Gene3D" id="3.20.20.70">
    <property type="entry name" value="Aldolase class I"/>
    <property type="match status" value="1"/>
</dbReference>
<evidence type="ECO:0000256" key="1">
    <source>
        <dbReference type="ARBA" id="ARBA00005165"/>
    </source>
</evidence>
<dbReference type="RefSeq" id="WP_011188332.1">
    <property type="nucleotide sequence ID" value="NC_006138.1"/>
</dbReference>
<keyword evidence="3 9" id="KW-0479">Metal-binding</keyword>
<gene>
    <name evidence="9" type="primary">thiE</name>
    <name evidence="13" type="ordered locus">DP1089</name>
</gene>
<dbReference type="CDD" id="cd00564">
    <property type="entry name" value="TMP_TenI"/>
    <property type="match status" value="1"/>
</dbReference>
<keyword evidence="2 9" id="KW-0808">Transferase</keyword>
<keyword evidence="4 9" id="KW-0460">Magnesium</keyword>
<dbReference type="PANTHER" id="PTHR20857:SF15">
    <property type="entry name" value="THIAMINE-PHOSPHATE SYNTHASE"/>
    <property type="match status" value="1"/>
</dbReference>
<keyword evidence="14" id="KW-1185">Reference proteome</keyword>
<evidence type="ECO:0000256" key="9">
    <source>
        <dbReference type="HAMAP-Rule" id="MF_00097"/>
    </source>
</evidence>
<dbReference type="EMBL" id="CR522870">
    <property type="protein sequence ID" value="CAG35818.1"/>
    <property type="molecule type" value="Genomic_DNA"/>
</dbReference>
<dbReference type="GO" id="GO:0009228">
    <property type="term" value="P:thiamine biosynthetic process"/>
    <property type="evidence" value="ECO:0007669"/>
    <property type="project" value="UniProtKB-KW"/>
</dbReference>
<dbReference type="Proteomes" id="UP000000602">
    <property type="component" value="Chromosome"/>
</dbReference>
<dbReference type="SUPFAM" id="SSF51391">
    <property type="entry name" value="Thiamin phosphate synthase"/>
    <property type="match status" value="1"/>
</dbReference>
<dbReference type="InterPro" id="IPR022998">
    <property type="entry name" value="ThiamineP_synth_TenI"/>
</dbReference>
<dbReference type="NCBIfam" id="TIGR00693">
    <property type="entry name" value="thiE"/>
    <property type="match status" value="1"/>
</dbReference>
<dbReference type="GO" id="GO:0009229">
    <property type="term" value="P:thiamine diphosphate biosynthetic process"/>
    <property type="evidence" value="ECO:0007669"/>
    <property type="project" value="UniProtKB-UniRule"/>
</dbReference>
<dbReference type="GO" id="GO:0004789">
    <property type="term" value="F:thiamine-phosphate diphosphorylase activity"/>
    <property type="evidence" value="ECO:0007669"/>
    <property type="project" value="UniProtKB-UniRule"/>
</dbReference>
<dbReference type="GO" id="GO:0005737">
    <property type="term" value="C:cytoplasm"/>
    <property type="evidence" value="ECO:0007669"/>
    <property type="project" value="TreeGrafter"/>
</dbReference>
<comment type="function">
    <text evidence="9">Condenses 4-methyl-5-(beta-hydroxyethyl)thiazole monophosphate (THZ-P) and 2-methyl-4-amino-5-hydroxymethyl pyrimidine pyrophosphate (HMP-PP) to form thiamine monophosphate (TMP).</text>
</comment>
<feature type="binding site" evidence="9">
    <location>
        <position position="108"/>
    </location>
    <ligand>
        <name>Mg(2+)</name>
        <dbReference type="ChEBI" id="CHEBI:18420"/>
    </ligand>
</feature>
<feature type="binding site" evidence="9">
    <location>
        <position position="189"/>
    </location>
    <ligand>
        <name>2-[(2R,5Z)-2-carboxy-4-methylthiazol-5(2H)-ylidene]ethyl phosphate</name>
        <dbReference type="ChEBI" id="CHEBI:62899"/>
    </ligand>
</feature>
<feature type="binding site" evidence="9">
    <location>
        <position position="89"/>
    </location>
    <ligand>
        <name>Mg(2+)</name>
        <dbReference type="ChEBI" id="CHEBI:18420"/>
    </ligand>
</feature>
<feature type="binding site" evidence="9">
    <location>
        <begin position="56"/>
        <end position="60"/>
    </location>
    <ligand>
        <name>4-amino-2-methyl-5-(diphosphooxymethyl)pyrimidine</name>
        <dbReference type="ChEBI" id="CHEBI:57841"/>
    </ligand>
</feature>
<feature type="binding site" evidence="9">
    <location>
        <begin position="209"/>
        <end position="210"/>
    </location>
    <ligand>
        <name>2-[(2R,5Z)-2-carboxy-4-methylthiazol-5(2H)-ylidene]ethyl phosphate</name>
        <dbReference type="ChEBI" id="CHEBI:62899"/>
    </ligand>
</feature>
<comment type="catalytic activity">
    <reaction evidence="6 9 10">
        <text>4-methyl-5-(2-phosphooxyethyl)-thiazole + 4-amino-2-methyl-5-(diphosphooxymethyl)pyrimidine + H(+) = thiamine phosphate + diphosphate</text>
        <dbReference type="Rhea" id="RHEA:22328"/>
        <dbReference type="ChEBI" id="CHEBI:15378"/>
        <dbReference type="ChEBI" id="CHEBI:33019"/>
        <dbReference type="ChEBI" id="CHEBI:37575"/>
        <dbReference type="ChEBI" id="CHEBI:57841"/>
        <dbReference type="ChEBI" id="CHEBI:58296"/>
        <dbReference type="EC" id="2.5.1.3"/>
    </reaction>
</comment>
<evidence type="ECO:0000256" key="4">
    <source>
        <dbReference type="ARBA" id="ARBA00022842"/>
    </source>
</evidence>
<comment type="catalytic activity">
    <reaction evidence="8 9 10">
        <text>2-[(2R,5Z)-2-carboxy-4-methylthiazol-5(2H)-ylidene]ethyl phosphate + 4-amino-2-methyl-5-(diphosphooxymethyl)pyrimidine + 2 H(+) = thiamine phosphate + CO2 + diphosphate</text>
        <dbReference type="Rhea" id="RHEA:47844"/>
        <dbReference type="ChEBI" id="CHEBI:15378"/>
        <dbReference type="ChEBI" id="CHEBI:16526"/>
        <dbReference type="ChEBI" id="CHEBI:33019"/>
        <dbReference type="ChEBI" id="CHEBI:37575"/>
        <dbReference type="ChEBI" id="CHEBI:57841"/>
        <dbReference type="ChEBI" id="CHEBI:62899"/>
        <dbReference type="EC" id="2.5.1.3"/>
    </reaction>
</comment>
<keyword evidence="5 9" id="KW-0784">Thiamine biosynthesis</keyword>
<dbReference type="STRING" id="177439.DP1089"/>
<feature type="binding site" evidence="9">
    <location>
        <begin position="158"/>
        <end position="160"/>
    </location>
    <ligand>
        <name>2-[(2R,5Z)-2-carboxy-4-methylthiazol-5(2H)-ylidene]ethyl phosphate</name>
        <dbReference type="ChEBI" id="CHEBI:62899"/>
    </ligand>
</feature>
<feature type="binding site" evidence="9">
    <location>
        <position position="161"/>
    </location>
    <ligand>
        <name>4-amino-2-methyl-5-(diphosphooxymethyl)pyrimidine</name>
        <dbReference type="ChEBI" id="CHEBI:57841"/>
    </ligand>
</feature>
<evidence type="ECO:0000256" key="7">
    <source>
        <dbReference type="ARBA" id="ARBA00047851"/>
    </source>
</evidence>
<organism evidence="13 14">
    <name type="scientific">Desulfotalea psychrophila (strain LSv54 / DSM 12343)</name>
    <dbReference type="NCBI Taxonomy" id="177439"/>
    <lineage>
        <taxon>Bacteria</taxon>
        <taxon>Pseudomonadati</taxon>
        <taxon>Thermodesulfobacteriota</taxon>
        <taxon>Desulfobulbia</taxon>
        <taxon>Desulfobulbales</taxon>
        <taxon>Desulfocapsaceae</taxon>
        <taxon>Desulfotalea</taxon>
    </lineage>
</organism>
<evidence type="ECO:0000313" key="14">
    <source>
        <dbReference type="Proteomes" id="UP000000602"/>
    </source>
</evidence>
<evidence type="ECO:0000256" key="3">
    <source>
        <dbReference type="ARBA" id="ARBA00022723"/>
    </source>
</evidence>
<feature type="binding site" evidence="9">
    <location>
        <position position="126"/>
    </location>
    <ligand>
        <name>4-amino-2-methyl-5-(diphosphooxymethyl)pyrimidine</name>
        <dbReference type="ChEBI" id="CHEBI:57841"/>
    </ligand>
</feature>
<dbReference type="eggNOG" id="COG0352">
    <property type="taxonomic scope" value="Bacteria"/>
</dbReference>
<feature type="domain" description="Thiamine phosphate synthase/TenI" evidence="12">
    <location>
        <begin position="26"/>
        <end position="212"/>
    </location>
</feature>